<keyword evidence="5" id="KW-0812">Transmembrane</keyword>
<feature type="domain" description="Nitroreductase" evidence="6">
    <location>
        <begin position="31"/>
        <end position="186"/>
    </location>
</feature>
<dbReference type="InterPro" id="IPR000415">
    <property type="entry name" value="Nitroreductase-like"/>
</dbReference>
<evidence type="ECO:0000256" key="3">
    <source>
        <dbReference type="ARBA" id="ARBA00022643"/>
    </source>
</evidence>
<comment type="caution">
    <text evidence="7">The sequence shown here is derived from an EMBL/GenBank/DDBJ whole genome shotgun (WGS) entry which is preliminary data.</text>
</comment>
<dbReference type="GO" id="GO:0016491">
    <property type="term" value="F:oxidoreductase activity"/>
    <property type="evidence" value="ECO:0007669"/>
    <property type="project" value="UniProtKB-KW"/>
</dbReference>
<dbReference type="RefSeq" id="WP_376802315.1">
    <property type="nucleotide sequence ID" value="NZ_DBNB01000034.1"/>
</dbReference>
<dbReference type="EMBL" id="LWDL01000013">
    <property type="protein sequence ID" value="OQW52328.1"/>
    <property type="molecule type" value="Genomic_DNA"/>
</dbReference>
<gene>
    <name evidence="7" type="ORF">A4S15_08095</name>
</gene>
<dbReference type="PANTHER" id="PTHR43425:SF2">
    <property type="entry name" value="OXYGEN-INSENSITIVE NADPH NITROREDUCTASE"/>
    <property type="match status" value="1"/>
</dbReference>
<evidence type="ECO:0000259" key="6">
    <source>
        <dbReference type="Pfam" id="PF00881"/>
    </source>
</evidence>
<dbReference type="Pfam" id="PF00881">
    <property type="entry name" value="Nitroreductase"/>
    <property type="match status" value="1"/>
</dbReference>
<proteinExistence type="inferred from homology"/>
<dbReference type="InterPro" id="IPR016446">
    <property type="entry name" value="Flavin_OxRdtase_Frp"/>
</dbReference>
<feature type="transmembrane region" description="Helical" evidence="5">
    <location>
        <begin position="82"/>
        <end position="103"/>
    </location>
</feature>
<dbReference type="AlphaFoldDB" id="A0A1W9HY34"/>
<evidence type="ECO:0000256" key="1">
    <source>
        <dbReference type="ARBA" id="ARBA00008366"/>
    </source>
</evidence>
<keyword evidence="5" id="KW-1133">Transmembrane helix</keyword>
<dbReference type="Proteomes" id="UP000192872">
    <property type="component" value="Unassembled WGS sequence"/>
</dbReference>
<reference evidence="7 8" key="1">
    <citation type="journal article" date="2017" name="Water Res.">
        <title>Comammox in drinking water systems.</title>
        <authorList>
            <person name="Wang Y."/>
            <person name="Ma L."/>
            <person name="Mao Y."/>
            <person name="Jiang X."/>
            <person name="Xia Y."/>
            <person name="Yu K."/>
            <person name="Li B."/>
            <person name="Zhang T."/>
        </authorList>
    </citation>
    <scope>NUCLEOTIDE SEQUENCE [LARGE SCALE GENOMIC DNA]</scope>
    <source>
        <strain evidence="7">SG_bin8</strain>
    </source>
</reference>
<sequence length="277" mass="30086">MSTFDHLIDQRFGDNGPALTGSSVPDAVVAILSRRTIRRFEARLPDEALLDVLAAAALSASSKSDYQQVSLLRLRDVAQRTALAALFPAMPWIGAAPVFYVFLADARRLQRLGAMRGKPVRNGSLEGFFNASVDAALALQTMILAAEACGLGTCPISVLRNKIDTVAAILSLPDLVFPVAGLCLGYPSGEAHISLRLPRQITIHRDRYDDEALPGAIDDYDRRRAAIRAIAPDQQRAKARFGEAAFYGWSEDKTRHACEGEGAAFPKYLLAHGFDFS</sequence>
<organism evidence="7 8">
    <name type="scientific">Candidatus Raskinella chloraquaticus</name>
    <dbReference type="NCBI Taxonomy" id="1951219"/>
    <lineage>
        <taxon>Bacteria</taxon>
        <taxon>Pseudomonadati</taxon>
        <taxon>Pseudomonadota</taxon>
        <taxon>Alphaproteobacteria</taxon>
        <taxon>Hyphomicrobiales</taxon>
        <taxon>Phreatobacteraceae</taxon>
        <taxon>Candidatus Raskinella</taxon>
    </lineage>
</organism>
<evidence type="ECO:0000313" key="7">
    <source>
        <dbReference type="EMBL" id="OQW52328.1"/>
    </source>
</evidence>
<dbReference type="SUPFAM" id="SSF55469">
    <property type="entry name" value="FMN-dependent nitroreductase-like"/>
    <property type="match status" value="1"/>
</dbReference>
<evidence type="ECO:0000256" key="4">
    <source>
        <dbReference type="ARBA" id="ARBA00023002"/>
    </source>
</evidence>
<dbReference type="Gene3D" id="3.40.109.10">
    <property type="entry name" value="NADH Oxidase"/>
    <property type="match status" value="1"/>
</dbReference>
<dbReference type="STRING" id="1827387.A4S15_08095"/>
<evidence type="ECO:0000313" key="8">
    <source>
        <dbReference type="Proteomes" id="UP000192872"/>
    </source>
</evidence>
<accession>A0A1W9HY34</accession>
<keyword evidence="2" id="KW-0285">Flavoprotein</keyword>
<keyword evidence="5" id="KW-0472">Membrane</keyword>
<name>A0A1W9HY34_9HYPH</name>
<keyword evidence="3" id="KW-0288">FMN</keyword>
<evidence type="ECO:0000256" key="5">
    <source>
        <dbReference type="SAM" id="Phobius"/>
    </source>
</evidence>
<dbReference type="PANTHER" id="PTHR43425">
    <property type="entry name" value="OXYGEN-INSENSITIVE NADPH NITROREDUCTASE"/>
    <property type="match status" value="1"/>
</dbReference>
<comment type="similarity">
    <text evidence="1">Belongs to the flavin oxidoreductase frp family.</text>
</comment>
<evidence type="ECO:0000256" key="2">
    <source>
        <dbReference type="ARBA" id="ARBA00022630"/>
    </source>
</evidence>
<keyword evidence="4" id="KW-0560">Oxidoreductase</keyword>
<dbReference type="InterPro" id="IPR029479">
    <property type="entry name" value="Nitroreductase"/>
</dbReference>
<protein>
    <submittedName>
        <fullName evidence="7">NADPH-dependent oxidoreductase</fullName>
    </submittedName>
</protein>